<dbReference type="InterPro" id="IPR011877">
    <property type="entry name" value="Ribokinase"/>
</dbReference>
<dbReference type="KEGG" id="atq:GH723_17230"/>
<dbReference type="SUPFAM" id="SSF53613">
    <property type="entry name" value="Ribokinase-like"/>
    <property type="match status" value="1"/>
</dbReference>
<organism evidence="11 12">
    <name type="scientific">Actinomarinicola tropica</name>
    <dbReference type="NCBI Taxonomy" id="2789776"/>
    <lineage>
        <taxon>Bacteria</taxon>
        <taxon>Bacillati</taxon>
        <taxon>Actinomycetota</taxon>
        <taxon>Acidimicrobiia</taxon>
        <taxon>Acidimicrobiales</taxon>
        <taxon>Iamiaceae</taxon>
        <taxon>Actinomarinicola</taxon>
    </lineage>
</organism>
<dbReference type="PANTHER" id="PTHR10584:SF166">
    <property type="entry name" value="RIBOKINASE"/>
    <property type="match status" value="1"/>
</dbReference>
<comment type="similarity">
    <text evidence="9">Belongs to the carbohydrate kinase PfkB family. Ribokinase subfamily.</text>
</comment>
<feature type="binding site" evidence="9">
    <location>
        <begin position="39"/>
        <end position="43"/>
    </location>
    <ligand>
        <name>substrate</name>
    </ligand>
</feature>
<dbReference type="GO" id="GO:0019303">
    <property type="term" value="P:D-ribose catabolic process"/>
    <property type="evidence" value="ECO:0007669"/>
    <property type="project" value="UniProtKB-UniRule"/>
</dbReference>
<comment type="pathway">
    <text evidence="9">Carbohydrate metabolism; D-ribose degradation; D-ribose 5-phosphate from beta-D-ribopyranose: step 2/2.</text>
</comment>
<proteinExistence type="inferred from homology"/>
<evidence type="ECO:0000256" key="3">
    <source>
        <dbReference type="ARBA" id="ARBA00022741"/>
    </source>
</evidence>
<dbReference type="InterPro" id="IPR011611">
    <property type="entry name" value="PfkB_dom"/>
</dbReference>
<dbReference type="InterPro" id="IPR029056">
    <property type="entry name" value="Ribokinase-like"/>
</dbReference>
<dbReference type="HAMAP" id="MF_01987">
    <property type="entry name" value="Ribokinase"/>
    <property type="match status" value="1"/>
</dbReference>
<feature type="domain" description="Carbohydrate kinase PfkB" evidence="10">
    <location>
        <begin position="1"/>
        <end position="295"/>
    </location>
</feature>
<evidence type="ECO:0000256" key="7">
    <source>
        <dbReference type="ARBA" id="ARBA00022958"/>
    </source>
</evidence>
<protein>
    <recommendedName>
        <fullName evidence="9">Ribokinase</fullName>
        <shortName evidence="9">RK</shortName>
        <ecNumber evidence="9">2.7.1.15</ecNumber>
    </recommendedName>
</protein>
<keyword evidence="3 9" id="KW-0547">Nucleotide-binding</keyword>
<comment type="subunit">
    <text evidence="9">Homodimer.</text>
</comment>
<comment type="catalytic activity">
    <reaction evidence="9">
        <text>D-ribose + ATP = D-ribose 5-phosphate + ADP + H(+)</text>
        <dbReference type="Rhea" id="RHEA:13697"/>
        <dbReference type="ChEBI" id="CHEBI:15378"/>
        <dbReference type="ChEBI" id="CHEBI:30616"/>
        <dbReference type="ChEBI" id="CHEBI:47013"/>
        <dbReference type="ChEBI" id="CHEBI:78346"/>
        <dbReference type="ChEBI" id="CHEBI:456216"/>
        <dbReference type="EC" id="2.7.1.15"/>
    </reaction>
</comment>
<dbReference type="CDD" id="cd01174">
    <property type="entry name" value="ribokinase"/>
    <property type="match status" value="1"/>
</dbReference>
<dbReference type="AlphaFoldDB" id="A0A5Q2RIU5"/>
<evidence type="ECO:0000313" key="11">
    <source>
        <dbReference type="EMBL" id="QGG96699.1"/>
    </source>
</evidence>
<comment type="caution">
    <text evidence="9">Lacks conserved residue(s) required for the propagation of feature annotation.</text>
</comment>
<comment type="activity regulation">
    <text evidence="9">Activated by a monovalent cation that binds near, but not in, the active site. The most likely occupant of the site in vivo is potassium. Ion binding induces a conformational change that may alter substrate affinity.</text>
</comment>
<feature type="binding site" evidence="9">
    <location>
        <position position="249"/>
    </location>
    <ligand>
        <name>K(+)</name>
        <dbReference type="ChEBI" id="CHEBI:29103"/>
    </ligand>
</feature>
<feature type="active site" description="Proton acceptor" evidence="9">
    <location>
        <position position="253"/>
    </location>
</feature>
<gene>
    <name evidence="9" type="primary">rbsK</name>
    <name evidence="11" type="ORF">GH723_17230</name>
</gene>
<feature type="binding site" evidence="9">
    <location>
        <begin position="11"/>
        <end position="13"/>
    </location>
    <ligand>
        <name>substrate</name>
    </ligand>
</feature>
<evidence type="ECO:0000256" key="2">
    <source>
        <dbReference type="ARBA" id="ARBA00022723"/>
    </source>
</evidence>
<comment type="cofactor">
    <cofactor evidence="9">
        <name>Mg(2+)</name>
        <dbReference type="ChEBI" id="CHEBI:18420"/>
    </cofactor>
    <text evidence="9">Requires a divalent cation, most likely magnesium in vivo, as an electrophilic catalyst to aid phosphoryl group transfer. It is the chelate of the metal and the nucleotide that is the actual substrate.</text>
</comment>
<evidence type="ECO:0000256" key="9">
    <source>
        <dbReference type="HAMAP-Rule" id="MF_01987"/>
    </source>
</evidence>
<dbReference type="GO" id="GO:0005524">
    <property type="term" value="F:ATP binding"/>
    <property type="evidence" value="ECO:0007669"/>
    <property type="project" value="UniProtKB-UniRule"/>
</dbReference>
<keyword evidence="2 9" id="KW-0479">Metal-binding</keyword>
<dbReference type="InterPro" id="IPR002139">
    <property type="entry name" value="Ribo/fructo_kinase"/>
</dbReference>
<keyword evidence="8 9" id="KW-0119">Carbohydrate metabolism</keyword>
<evidence type="ECO:0000313" key="12">
    <source>
        <dbReference type="Proteomes" id="UP000334019"/>
    </source>
</evidence>
<feature type="binding site" evidence="9">
    <location>
        <position position="141"/>
    </location>
    <ligand>
        <name>substrate</name>
    </ligand>
</feature>
<accession>A0A5Q2RIU5</accession>
<feature type="binding site" evidence="9">
    <location>
        <position position="283"/>
    </location>
    <ligand>
        <name>K(+)</name>
        <dbReference type="ChEBI" id="CHEBI:29103"/>
    </ligand>
</feature>
<dbReference type="GO" id="GO:0004747">
    <property type="term" value="F:ribokinase activity"/>
    <property type="evidence" value="ECO:0007669"/>
    <property type="project" value="UniProtKB-UniRule"/>
</dbReference>
<dbReference type="Gene3D" id="3.40.1190.20">
    <property type="match status" value="1"/>
</dbReference>
<keyword evidence="7 9" id="KW-0630">Potassium</keyword>
<dbReference type="RefSeq" id="WP_153760803.1">
    <property type="nucleotide sequence ID" value="NZ_CP045851.1"/>
</dbReference>
<evidence type="ECO:0000256" key="1">
    <source>
        <dbReference type="ARBA" id="ARBA00022679"/>
    </source>
</evidence>
<reference evidence="11 12" key="1">
    <citation type="submission" date="2019-11" db="EMBL/GenBank/DDBJ databases">
        <authorList>
            <person name="He Y."/>
        </authorList>
    </citation>
    <scope>NUCLEOTIDE SEQUENCE [LARGE SCALE GENOMIC DNA]</scope>
    <source>
        <strain evidence="11 12">SCSIO 58843</strain>
    </source>
</reference>
<feature type="binding site" evidence="9">
    <location>
        <position position="247"/>
    </location>
    <ligand>
        <name>K(+)</name>
        <dbReference type="ChEBI" id="CHEBI:29103"/>
    </ligand>
</feature>
<dbReference type="EC" id="2.7.1.15" evidence="9"/>
<dbReference type="EMBL" id="CP045851">
    <property type="protein sequence ID" value="QGG96699.1"/>
    <property type="molecule type" value="Genomic_DNA"/>
</dbReference>
<evidence type="ECO:0000256" key="5">
    <source>
        <dbReference type="ARBA" id="ARBA00022840"/>
    </source>
</evidence>
<dbReference type="GO" id="GO:0046872">
    <property type="term" value="F:metal ion binding"/>
    <property type="evidence" value="ECO:0007669"/>
    <property type="project" value="UniProtKB-KW"/>
</dbReference>
<keyword evidence="9" id="KW-0963">Cytoplasm</keyword>
<dbReference type="Proteomes" id="UP000334019">
    <property type="component" value="Chromosome"/>
</dbReference>
<dbReference type="GO" id="GO:0005829">
    <property type="term" value="C:cytosol"/>
    <property type="evidence" value="ECO:0007669"/>
    <property type="project" value="TreeGrafter"/>
</dbReference>
<sequence>MSLVISLGSVNADFTVASPTNPAGPGTILASDLVRRSGGKAANVAVLARRLGADAVLLGCVGDDDLAVQALAGPRAEGVDLSSVRRRPGPTGYASIAVPPDGAKTIMLAPGANDAWGDEADAVAAEVGAAPAGSVLVVDLEVPGEVVDAALRAARERGVTTVVDPAPPARLADPLLPSIDHLTPDHHEAGELTGEDTSSVEGAQRAAAQLRRRGVHTAHVKLASGGCVTATPDGCWLVEAPEVEAVDATGAGDAFAGGLAWGLLEGRSTIDAAVLAVAASTIAVTEHGSQEAYPDRSALLAMAERVVVRDLDG</sequence>
<dbReference type="UniPathway" id="UPA00916">
    <property type="reaction ID" value="UER00889"/>
</dbReference>
<dbReference type="PRINTS" id="PR00990">
    <property type="entry name" value="RIBOKINASE"/>
</dbReference>
<evidence type="ECO:0000256" key="6">
    <source>
        <dbReference type="ARBA" id="ARBA00022842"/>
    </source>
</evidence>
<evidence type="ECO:0000259" key="10">
    <source>
        <dbReference type="Pfam" id="PF00294"/>
    </source>
</evidence>
<name>A0A5Q2RIU5_9ACTN</name>
<keyword evidence="6 9" id="KW-0460">Magnesium</keyword>
<evidence type="ECO:0000256" key="8">
    <source>
        <dbReference type="ARBA" id="ARBA00023277"/>
    </source>
</evidence>
<keyword evidence="1 9" id="KW-0808">Transferase</keyword>
<dbReference type="Pfam" id="PF00294">
    <property type="entry name" value="PfkB"/>
    <property type="match status" value="1"/>
</dbReference>
<comment type="subcellular location">
    <subcellularLocation>
        <location evidence="9">Cytoplasm</location>
    </subcellularLocation>
</comment>
<feature type="binding site" evidence="9">
    <location>
        <position position="253"/>
    </location>
    <ligand>
        <name>substrate</name>
    </ligand>
</feature>
<keyword evidence="12" id="KW-1185">Reference proteome</keyword>
<feature type="binding site" evidence="9">
    <location>
        <position position="288"/>
    </location>
    <ligand>
        <name>K(+)</name>
        <dbReference type="ChEBI" id="CHEBI:29103"/>
    </ligand>
</feature>
<feature type="binding site" evidence="9">
    <location>
        <begin position="252"/>
        <end position="253"/>
    </location>
    <ligand>
        <name>ATP</name>
        <dbReference type="ChEBI" id="CHEBI:30616"/>
    </ligand>
</feature>
<comment type="function">
    <text evidence="9">Catalyzes the phosphorylation of ribose at O-5 in a reaction requiring ATP and magnesium. The resulting D-ribose-5-phosphate can then be used either for sythesis of nucleotides, histidine, and tryptophan, or as a component of the pentose phosphate pathway.</text>
</comment>
<feature type="binding site" evidence="9">
    <location>
        <position position="286"/>
    </location>
    <ligand>
        <name>K(+)</name>
        <dbReference type="ChEBI" id="CHEBI:29103"/>
    </ligand>
</feature>
<keyword evidence="5 9" id="KW-0067">ATP-binding</keyword>
<keyword evidence="4 9" id="KW-0418">Kinase</keyword>
<dbReference type="PANTHER" id="PTHR10584">
    <property type="entry name" value="SUGAR KINASE"/>
    <property type="match status" value="1"/>
</dbReference>
<evidence type="ECO:0000256" key="4">
    <source>
        <dbReference type="ARBA" id="ARBA00022777"/>
    </source>
</evidence>